<sequence>MTTEETKKEIIEWLKANYQVFIEDSDLSDLIISISNDGMTMKNLAQYLLT</sequence>
<accession>A0A6I6CAP3</accession>
<dbReference type="KEGG" id="stab:STABA_v1c06240"/>
<dbReference type="AlphaFoldDB" id="A0A6I6CAP3"/>
<dbReference type="RefSeq" id="WP_156006491.1">
    <property type="nucleotide sequence ID" value="NZ_CP046276.1"/>
</dbReference>
<reference evidence="1 2" key="1">
    <citation type="submission" date="2019-11" db="EMBL/GenBank/DDBJ databases">
        <title>Complete genome sequence of Spiroplasma tabanidicola TAUS-1 (DSM 22603).</title>
        <authorList>
            <person name="Huang C.-T."/>
            <person name="Lin Y.-C."/>
            <person name="Kuo C.-H."/>
        </authorList>
    </citation>
    <scope>NUCLEOTIDE SEQUENCE [LARGE SCALE GENOMIC DNA]</scope>
    <source>
        <strain evidence="1 2">TAUS-1</strain>
    </source>
</reference>
<organism evidence="1 2">
    <name type="scientific">Spiroplasma tabanidicola</name>
    <dbReference type="NCBI Taxonomy" id="324079"/>
    <lineage>
        <taxon>Bacteria</taxon>
        <taxon>Bacillati</taxon>
        <taxon>Mycoplasmatota</taxon>
        <taxon>Mollicutes</taxon>
        <taxon>Entomoplasmatales</taxon>
        <taxon>Spiroplasmataceae</taxon>
        <taxon>Spiroplasma</taxon>
    </lineage>
</organism>
<protein>
    <submittedName>
        <fullName evidence="1">Uncharacterized protein</fullName>
    </submittedName>
</protein>
<name>A0A6I6CAP3_9MOLU</name>
<proteinExistence type="predicted"/>
<keyword evidence="2" id="KW-1185">Reference proteome</keyword>
<dbReference type="EMBL" id="CP046276">
    <property type="protein sequence ID" value="QGS51985.1"/>
    <property type="molecule type" value="Genomic_DNA"/>
</dbReference>
<evidence type="ECO:0000313" key="2">
    <source>
        <dbReference type="Proteomes" id="UP000424468"/>
    </source>
</evidence>
<gene>
    <name evidence="1" type="ORF">STABA_v1c06240</name>
</gene>
<dbReference type="Proteomes" id="UP000424468">
    <property type="component" value="Chromosome"/>
</dbReference>
<evidence type="ECO:0000313" key="1">
    <source>
        <dbReference type="EMBL" id="QGS51985.1"/>
    </source>
</evidence>